<proteinExistence type="predicted"/>
<reference evidence="2 3" key="1">
    <citation type="submission" date="2016-06" db="EMBL/GenBank/DDBJ databases">
        <title>Complete genome sequences of Bordetella bronchialis and Bordetella flabilis.</title>
        <authorList>
            <person name="LiPuma J.J."/>
            <person name="Spilker T."/>
        </authorList>
    </citation>
    <scope>NUCLEOTIDE SEQUENCE [LARGE SCALE GENOMIC DNA]</scope>
    <source>
        <strain evidence="2 3">AU10664</strain>
    </source>
</reference>
<dbReference type="STRING" id="463014.BAU07_06455"/>
<dbReference type="Proteomes" id="UP000091926">
    <property type="component" value="Chromosome"/>
</dbReference>
<evidence type="ECO:0000313" key="2">
    <source>
        <dbReference type="EMBL" id="ANN76802.1"/>
    </source>
</evidence>
<evidence type="ECO:0000256" key="1">
    <source>
        <dbReference type="SAM" id="Phobius"/>
    </source>
</evidence>
<keyword evidence="3" id="KW-1185">Reference proteome</keyword>
<dbReference type="EMBL" id="CP016172">
    <property type="protein sequence ID" value="ANN76802.1"/>
    <property type="molecule type" value="Genomic_DNA"/>
</dbReference>
<sequence length="83" mass="8919">MGIADFPGIYFFFFPMRPMALFTGASRPEGPGPRPPPVEFPWGVGVNICLTLALPAVEPVCVFMLFLSHPLIAVTALGLVLAM</sequence>
<accession>A0A193G9Y5</accession>
<keyword evidence="1" id="KW-0812">Transmembrane</keyword>
<keyword evidence="1" id="KW-0472">Membrane</keyword>
<name>A0A193G9Y5_9BORD</name>
<dbReference type="AlphaFoldDB" id="A0A193G9Y5"/>
<organism evidence="2 3">
    <name type="scientific">Bordetella flabilis</name>
    <dbReference type="NCBI Taxonomy" id="463014"/>
    <lineage>
        <taxon>Bacteria</taxon>
        <taxon>Pseudomonadati</taxon>
        <taxon>Pseudomonadota</taxon>
        <taxon>Betaproteobacteria</taxon>
        <taxon>Burkholderiales</taxon>
        <taxon>Alcaligenaceae</taxon>
        <taxon>Bordetella</taxon>
    </lineage>
</organism>
<feature type="transmembrane region" description="Helical" evidence="1">
    <location>
        <begin position="63"/>
        <end position="82"/>
    </location>
</feature>
<keyword evidence="1" id="KW-1133">Transmembrane helix</keyword>
<dbReference type="KEGG" id="bfz:BAU07_06455"/>
<evidence type="ECO:0000313" key="3">
    <source>
        <dbReference type="Proteomes" id="UP000091926"/>
    </source>
</evidence>
<gene>
    <name evidence="2" type="ORF">BAU07_06455</name>
</gene>
<protein>
    <submittedName>
        <fullName evidence="2">Uncharacterized protein</fullName>
    </submittedName>
</protein>